<dbReference type="Proteomes" id="UP001183535">
    <property type="component" value="Unassembled WGS sequence"/>
</dbReference>
<protein>
    <submittedName>
        <fullName evidence="2">Condensation domain-containing protein</fullName>
    </submittedName>
</protein>
<dbReference type="PANTHER" id="PTHR45527:SF1">
    <property type="entry name" value="FATTY ACID SYNTHASE"/>
    <property type="match status" value="1"/>
</dbReference>
<proteinExistence type="predicted"/>
<name>A0ABD5EP28_9ACTN</name>
<evidence type="ECO:0000313" key="2">
    <source>
        <dbReference type="EMBL" id="MDT0436421.1"/>
    </source>
</evidence>
<dbReference type="GO" id="GO:0008610">
    <property type="term" value="P:lipid biosynthetic process"/>
    <property type="evidence" value="ECO:0007669"/>
    <property type="project" value="UniProtKB-ARBA"/>
</dbReference>
<dbReference type="Gene3D" id="3.30.559.10">
    <property type="entry name" value="Chloramphenicol acetyltransferase-like domain"/>
    <property type="match status" value="1"/>
</dbReference>
<sequence length="465" mass="50906">MNAAHRSSTRYLAFDDAGRGTHGLTWGQQRFRRMMLELPEGRHVYVPLHLALPAPLRPGVEETLRSLRTVVTRHDTLRTTFGADAEGVPLATVAGSGRLPVEVAPVPQDGAAGVHRHLYGEMREELFTLDARPLRIALFTEGDTVRRVAVLFSPIALDDWGLSLFKEELLALLWGREGALTPDPWQLAQQHAWERSPEGRRRSERAMEYWSRSLTLPAPPLFTDGHADTAVPPGGHPFHETVFESPAAHRAAREAAARRRVSVHAVLTAAVLTALTARHGVTRHHFGVYVHNRFARATRGMVGPLSQSVTVGVDTDDGSFGAVLDATARALLPAYRNAAYAPEALDALRQRLRSEGTEPAAPRLFLNLTNSRALSADPDPGIGEPMAEVTHSRFRRIARPVPGTTDLYLGIRPYRNHIGFFARGDGRAVSRPATEALLRGAESVLVAEAEGRHLTPADLRAITNS</sequence>
<dbReference type="SUPFAM" id="SSF52777">
    <property type="entry name" value="CoA-dependent acyltransferases"/>
    <property type="match status" value="2"/>
</dbReference>
<accession>A0ABD5EP28</accession>
<reference evidence="3" key="1">
    <citation type="submission" date="2023-07" db="EMBL/GenBank/DDBJ databases">
        <title>30 novel species of actinomycetes from the DSMZ collection.</title>
        <authorList>
            <person name="Nouioui I."/>
        </authorList>
    </citation>
    <scope>NUCLEOTIDE SEQUENCE [LARGE SCALE GENOMIC DNA]</scope>
    <source>
        <strain evidence="3">DSM 41981</strain>
    </source>
</reference>
<dbReference type="RefSeq" id="WP_093830828.1">
    <property type="nucleotide sequence ID" value="NZ_JAVRES010000007.1"/>
</dbReference>
<dbReference type="AlphaFoldDB" id="A0ABD5EP28"/>
<evidence type="ECO:0000313" key="3">
    <source>
        <dbReference type="Proteomes" id="UP001183535"/>
    </source>
</evidence>
<feature type="domain" description="Condensation" evidence="1">
    <location>
        <begin position="40"/>
        <end position="347"/>
    </location>
</feature>
<dbReference type="Pfam" id="PF00668">
    <property type="entry name" value="Condensation"/>
    <property type="match status" value="1"/>
</dbReference>
<dbReference type="Gene3D" id="3.30.559.30">
    <property type="entry name" value="Nonribosomal peptide synthetase, condensation domain"/>
    <property type="match status" value="1"/>
</dbReference>
<keyword evidence="3" id="KW-1185">Reference proteome</keyword>
<dbReference type="InterPro" id="IPR023213">
    <property type="entry name" value="CAT-like_dom_sf"/>
</dbReference>
<gene>
    <name evidence="2" type="ORF">RM877_17205</name>
</gene>
<dbReference type="EMBL" id="JAVRES010000007">
    <property type="protein sequence ID" value="MDT0436421.1"/>
    <property type="molecule type" value="Genomic_DNA"/>
</dbReference>
<evidence type="ECO:0000259" key="1">
    <source>
        <dbReference type="Pfam" id="PF00668"/>
    </source>
</evidence>
<organism evidence="2 3">
    <name type="scientific">Streptomyces doudnae</name>
    <dbReference type="NCBI Taxonomy" id="3075536"/>
    <lineage>
        <taxon>Bacteria</taxon>
        <taxon>Bacillati</taxon>
        <taxon>Actinomycetota</taxon>
        <taxon>Actinomycetes</taxon>
        <taxon>Kitasatosporales</taxon>
        <taxon>Streptomycetaceae</taxon>
        <taxon>Streptomyces</taxon>
    </lineage>
</organism>
<dbReference type="InterPro" id="IPR001242">
    <property type="entry name" value="Condensation_dom"/>
</dbReference>
<dbReference type="PANTHER" id="PTHR45527">
    <property type="entry name" value="NONRIBOSOMAL PEPTIDE SYNTHETASE"/>
    <property type="match status" value="1"/>
</dbReference>
<comment type="caution">
    <text evidence="2">The sequence shown here is derived from an EMBL/GenBank/DDBJ whole genome shotgun (WGS) entry which is preliminary data.</text>
</comment>